<proteinExistence type="predicted"/>
<dbReference type="Gene3D" id="1.20.1340.10">
    <property type="entry name" value="dopa decarboxylase, N-terminal domain"/>
    <property type="match status" value="1"/>
</dbReference>
<dbReference type="STRING" id="315423.SAMN04488020_10539"/>
<protein>
    <submittedName>
        <fullName evidence="2">Uncharacterized protein</fullName>
    </submittedName>
</protein>
<name>A0A1Y5SQ01_9RHOB</name>
<evidence type="ECO:0000313" key="3">
    <source>
        <dbReference type="Proteomes" id="UP000193870"/>
    </source>
</evidence>
<evidence type="ECO:0000256" key="1">
    <source>
        <dbReference type="SAM" id="MobiDB-lite"/>
    </source>
</evidence>
<dbReference type="AlphaFoldDB" id="A0A1Y5SQ01"/>
<keyword evidence="3" id="KW-1185">Reference proteome</keyword>
<feature type="region of interest" description="Disordered" evidence="1">
    <location>
        <begin position="52"/>
        <end position="71"/>
    </location>
</feature>
<organism evidence="2 3">
    <name type="scientific">Palleronia marisminoris</name>
    <dbReference type="NCBI Taxonomy" id="315423"/>
    <lineage>
        <taxon>Bacteria</taxon>
        <taxon>Pseudomonadati</taxon>
        <taxon>Pseudomonadota</taxon>
        <taxon>Alphaproteobacteria</taxon>
        <taxon>Rhodobacterales</taxon>
        <taxon>Roseobacteraceae</taxon>
        <taxon>Palleronia</taxon>
    </lineage>
</organism>
<sequence length="71" mass="8134">MENRPESLDPADWEPVRTLARRIVDHAVDYTRDVRDRPVWQDMPLEVRACFRGPAPQEGQPLGHRGSCPLA</sequence>
<accession>A0A1Y5SQ01</accession>
<dbReference type="Proteomes" id="UP000193870">
    <property type="component" value="Unassembled WGS sequence"/>
</dbReference>
<gene>
    <name evidence="2" type="ORF">PAM7066_01984</name>
</gene>
<reference evidence="2 3" key="1">
    <citation type="submission" date="2017-03" db="EMBL/GenBank/DDBJ databases">
        <authorList>
            <person name="Afonso C.L."/>
            <person name="Miller P.J."/>
            <person name="Scott M.A."/>
            <person name="Spackman E."/>
            <person name="Goraichik I."/>
            <person name="Dimitrov K.M."/>
            <person name="Suarez D.L."/>
            <person name="Swayne D.E."/>
        </authorList>
    </citation>
    <scope>NUCLEOTIDE SEQUENCE [LARGE SCALE GENOMIC DNA]</scope>
    <source>
        <strain evidence="2 3">CECT 7066</strain>
    </source>
</reference>
<evidence type="ECO:0000313" key="2">
    <source>
        <dbReference type="EMBL" id="SLN45729.1"/>
    </source>
</evidence>
<dbReference type="EMBL" id="FWFV01000005">
    <property type="protein sequence ID" value="SLN45729.1"/>
    <property type="molecule type" value="Genomic_DNA"/>
</dbReference>